<organism evidence="5 6">
    <name type="scientific">Nocardioides cavernaquae</name>
    <dbReference type="NCBI Taxonomy" id="2321396"/>
    <lineage>
        <taxon>Bacteria</taxon>
        <taxon>Bacillati</taxon>
        <taxon>Actinomycetota</taxon>
        <taxon>Actinomycetes</taxon>
        <taxon>Propionibacteriales</taxon>
        <taxon>Nocardioidaceae</taxon>
        <taxon>Nocardioides</taxon>
    </lineage>
</organism>
<accession>A0A3A5HGR9</accession>
<keyword evidence="4" id="KW-1133">Transmembrane helix</keyword>
<dbReference type="Pfam" id="PF05949">
    <property type="entry name" value="DUF881"/>
    <property type="match status" value="1"/>
</dbReference>
<keyword evidence="2" id="KW-0175">Coiled coil</keyword>
<keyword evidence="4" id="KW-0472">Membrane</keyword>
<feature type="region of interest" description="Disordered" evidence="3">
    <location>
        <begin position="259"/>
        <end position="283"/>
    </location>
</feature>
<dbReference type="RefSeq" id="WP_120061230.1">
    <property type="nucleotide sequence ID" value="NZ_QYRP01000002.1"/>
</dbReference>
<dbReference type="Proteomes" id="UP000276542">
    <property type="component" value="Unassembled WGS sequence"/>
</dbReference>
<evidence type="ECO:0000256" key="2">
    <source>
        <dbReference type="SAM" id="Coils"/>
    </source>
</evidence>
<comment type="caution">
    <text evidence="5">The sequence shown here is derived from an EMBL/GenBank/DDBJ whole genome shotgun (WGS) entry which is preliminary data.</text>
</comment>
<keyword evidence="4" id="KW-0812">Transmembrane</keyword>
<feature type="coiled-coil region" evidence="2">
    <location>
        <begin position="80"/>
        <end position="121"/>
    </location>
</feature>
<keyword evidence="6" id="KW-1185">Reference proteome</keyword>
<evidence type="ECO:0000256" key="3">
    <source>
        <dbReference type="SAM" id="MobiDB-lite"/>
    </source>
</evidence>
<dbReference type="OrthoDB" id="3218134at2"/>
<evidence type="ECO:0000313" key="5">
    <source>
        <dbReference type="EMBL" id="RJS47264.1"/>
    </source>
</evidence>
<name>A0A3A5HGR9_9ACTN</name>
<gene>
    <name evidence="5" type="ORF">D4739_14230</name>
</gene>
<dbReference type="EMBL" id="QYRP01000002">
    <property type="protein sequence ID" value="RJS47264.1"/>
    <property type="molecule type" value="Genomic_DNA"/>
</dbReference>
<reference evidence="6" key="1">
    <citation type="submission" date="2018-09" db="EMBL/GenBank/DDBJ databases">
        <authorList>
            <person name="Zhu H."/>
        </authorList>
    </citation>
    <scope>NUCLEOTIDE SEQUENCE [LARGE SCALE GENOMIC DNA]</scope>
    <source>
        <strain evidence="6">K1W22B-1</strain>
    </source>
</reference>
<dbReference type="Gene3D" id="3.30.70.1880">
    <property type="entry name" value="Protein of unknown function DUF881"/>
    <property type="match status" value="1"/>
</dbReference>
<feature type="transmembrane region" description="Helical" evidence="4">
    <location>
        <begin position="49"/>
        <end position="67"/>
    </location>
</feature>
<evidence type="ECO:0000256" key="4">
    <source>
        <dbReference type="SAM" id="Phobius"/>
    </source>
</evidence>
<dbReference type="GO" id="GO:0005886">
    <property type="term" value="C:plasma membrane"/>
    <property type="evidence" value="ECO:0007669"/>
    <property type="project" value="TreeGrafter"/>
</dbReference>
<sequence length="283" mass="30144">MPERAPLPAHVTMPLLDVVIRNSLDQDYQHVAAVRAATGDSADARPMRWGAAVVVGLFGLLLVIAAVQNQSEARTDALAREALIQQTTAKSNELRDANREIGDLRDEIQSLSTSLMRLTRTERAAAAANLKLAGLAGYAAVTGEGVRITVANAPGGDRDGVVRDEDLATLVDGLWAAGAEAISINGRRLTVTSGIRTAGSAILVHDRALRPPYVVLAIGNSNTLQSRFVETSSGNTFLGLRSRFGFVFRMQNDKQLRLPAAHRPDVARATPVTPDRPKQAGAS</sequence>
<evidence type="ECO:0000313" key="6">
    <source>
        <dbReference type="Proteomes" id="UP000276542"/>
    </source>
</evidence>
<dbReference type="InterPro" id="IPR010273">
    <property type="entry name" value="DUF881"/>
</dbReference>
<dbReference type="AlphaFoldDB" id="A0A3A5HGR9"/>
<proteinExistence type="inferred from homology"/>
<dbReference type="PANTHER" id="PTHR37313">
    <property type="entry name" value="UPF0749 PROTEIN RV1825"/>
    <property type="match status" value="1"/>
</dbReference>
<evidence type="ECO:0000256" key="1">
    <source>
        <dbReference type="ARBA" id="ARBA00009108"/>
    </source>
</evidence>
<protein>
    <submittedName>
        <fullName evidence="5">DUF881 domain-containing protein</fullName>
    </submittedName>
</protein>
<dbReference type="PANTHER" id="PTHR37313:SF1">
    <property type="entry name" value="UPF0749 PROTEIN RV1823"/>
    <property type="match status" value="1"/>
</dbReference>
<comment type="similarity">
    <text evidence="1">Belongs to the UPF0749 family.</text>
</comment>